<dbReference type="Proteomes" id="UP001055429">
    <property type="component" value="Chromosome"/>
</dbReference>
<keyword evidence="2" id="KW-1185">Reference proteome</keyword>
<dbReference type="RefSeq" id="WP_249749886.1">
    <property type="nucleotide sequence ID" value="NZ_CP097298.1"/>
</dbReference>
<protein>
    <recommendedName>
        <fullName evidence="3">Antitoxin</fullName>
    </recommendedName>
</protein>
<sequence length="65" mass="7266">MAEPAARATTESDEQRARRLAWERARIAEADEDIAAGRVISGDEALEWLDRWAAGEDLEEPDLRG</sequence>
<dbReference type="EMBL" id="CP097649">
    <property type="protein sequence ID" value="URI14417.1"/>
    <property type="molecule type" value="Genomic_DNA"/>
</dbReference>
<evidence type="ECO:0000313" key="2">
    <source>
        <dbReference type="Proteomes" id="UP001055429"/>
    </source>
</evidence>
<evidence type="ECO:0008006" key="3">
    <source>
        <dbReference type="Google" id="ProtNLM"/>
    </source>
</evidence>
<organism evidence="1 2">
    <name type="scientific">Brevundimonas albigilva</name>
    <dbReference type="NCBI Taxonomy" id="1312364"/>
    <lineage>
        <taxon>Bacteria</taxon>
        <taxon>Pseudomonadati</taxon>
        <taxon>Pseudomonadota</taxon>
        <taxon>Alphaproteobacteria</taxon>
        <taxon>Caulobacterales</taxon>
        <taxon>Caulobacteraceae</taxon>
        <taxon>Brevundimonas</taxon>
    </lineage>
</organism>
<reference evidence="1" key="1">
    <citation type="submission" date="2022-05" db="EMBL/GenBank/DDBJ databases">
        <title>Brevundimonas albigilva TT17 genome sequence.</title>
        <authorList>
            <person name="Lee K."/>
            <person name="Son H."/>
        </authorList>
    </citation>
    <scope>NUCLEOTIDE SEQUENCE</scope>
    <source>
        <strain evidence="1">TT17</strain>
    </source>
</reference>
<gene>
    <name evidence="1" type="ORF">M8231_11375</name>
</gene>
<name>A0ABY4SIA9_9CAUL</name>
<evidence type="ECO:0000313" key="1">
    <source>
        <dbReference type="EMBL" id="URI14417.1"/>
    </source>
</evidence>
<proteinExistence type="predicted"/>
<accession>A0ABY4SIA9</accession>